<keyword evidence="1" id="KW-0732">Signal</keyword>
<reference evidence="2" key="1">
    <citation type="submission" date="2022-10" db="EMBL/GenBank/DDBJ databases">
        <authorList>
            <person name="Chen Y."/>
            <person name="Dougan E. K."/>
            <person name="Chan C."/>
            <person name="Rhodes N."/>
            <person name="Thang M."/>
        </authorList>
    </citation>
    <scope>NUCLEOTIDE SEQUENCE</scope>
</reference>
<name>A0A9P1D7C9_9DINO</name>
<reference evidence="3" key="2">
    <citation type="submission" date="2024-04" db="EMBL/GenBank/DDBJ databases">
        <authorList>
            <person name="Chen Y."/>
            <person name="Shah S."/>
            <person name="Dougan E. K."/>
            <person name="Thang M."/>
            <person name="Chan C."/>
        </authorList>
    </citation>
    <scope>NUCLEOTIDE SEQUENCE [LARGE SCALE GENOMIC DNA]</scope>
</reference>
<dbReference type="AlphaFoldDB" id="A0A9P1D7C9"/>
<evidence type="ECO:0000313" key="3">
    <source>
        <dbReference type="EMBL" id="CAL1157940.1"/>
    </source>
</evidence>
<dbReference type="EMBL" id="CAMXCT030003447">
    <property type="protein sequence ID" value="CAL4791877.1"/>
    <property type="molecule type" value="Genomic_DNA"/>
</dbReference>
<dbReference type="Proteomes" id="UP001152797">
    <property type="component" value="Unassembled WGS sequence"/>
</dbReference>
<gene>
    <name evidence="2" type="ORF">C1SCF055_LOCUS30346</name>
</gene>
<feature type="non-terminal residue" evidence="2">
    <location>
        <position position="243"/>
    </location>
</feature>
<evidence type="ECO:0000313" key="2">
    <source>
        <dbReference type="EMBL" id="CAI4004565.1"/>
    </source>
</evidence>
<evidence type="ECO:0008006" key="5">
    <source>
        <dbReference type="Google" id="ProtNLM"/>
    </source>
</evidence>
<evidence type="ECO:0000256" key="1">
    <source>
        <dbReference type="SAM" id="SignalP"/>
    </source>
</evidence>
<comment type="caution">
    <text evidence="2">The sequence shown here is derived from an EMBL/GenBank/DDBJ whole genome shotgun (WGS) entry which is preliminary data.</text>
</comment>
<feature type="chain" id="PRO_5043271126" description="Lipoprotein" evidence="1">
    <location>
        <begin position="25"/>
        <end position="243"/>
    </location>
</feature>
<dbReference type="PROSITE" id="PS51257">
    <property type="entry name" value="PROKAR_LIPOPROTEIN"/>
    <property type="match status" value="1"/>
</dbReference>
<dbReference type="EMBL" id="CAMXCT020003447">
    <property type="protein sequence ID" value="CAL1157940.1"/>
    <property type="molecule type" value="Genomic_DNA"/>
</dbReference>
<accession>A0A9P1D7C9</accession>
<organism evidence="2">
    <name type="scientific">Cladocopium goreaui</name>
    <dbReference type="NCBI Taxonomy" id="2562237"/>
    <lineage>
        <taxon>Eukaryota</taxon>
        <taxon>Sar</taxon>
        <taxon>Alveolata</taxon>
        <taxon>Dinophyceae</taxon>
        <taxon>Suessiales</taxon>
        <taxon>Symbiodiniaceae</taxon>
        <taxon>Cladocopium</taxon>
    </lineage>
</organism>
<sequence>MSIMRRSRCMVMTMAAACLMVLLGCDDEETTGTYLECSSFNKSGVSPVTDAATCREACVTAEGLVEVGGSLEDWSGSSGSGKCACYEGTNGYGGFETAGGKNGTAHVAQVPVCPEVLIQGQTSWGERGKTRRHCDSMSALLCLATFVVTRFIDAAFVAPKGASPSRQELTALQARGGGEYDISDADIQNFYNSLLTGAGGDPPKGTVLSELIVKFFHGDFTPQGFKRYSGLWKGPPPGNIGKK</sequence>
<keyword evidence="4" id="KW-1185">Reference proteome</keyword>
<feature type="signal peptide" evidence="1">
    <location>
        <begin position="1"/>
        <end position="24"/>
    </location>
</feature>
<dbReference type="EMBL" id="CAMXCT010003447">
    <property type="protein sequence ID" value="CAI4004565.1"/>
    <property type="molecule type" value="Genomic_DNA"/>
</dbReference>
<proteinExistence type="predicted"/>
<protein>
    <recommendedName>
        <fullName evidence="5">Lipoprotein</fullName>
    </recommendedName>
</protein>
<evidence type="ECO:0000313" key="4">
    <source>
        <dbReference type="Proteomes" id="UP001152797"/>
    </source>
</evidence>